<organism evidence="3 4">
    <name type="scientific">Armillaria novae-zelandiae</name>
    <dbReference type="NCBI Taxonomy" id="153914"/>
    <lineage>
        <taxon>Eukaryota</taxon>
        <taxon>Fungi</taxon>
        <taxon>Dikarya</taxon>
        <taxon>Basidiomycota</taxon>
        <taxon>Agaricomycotina</taxon>
        <taxon>Agaricomycetes</taxon>
        <taxon>Agaricomycetidae</taxon>
        <taxon>Agaricales</taxon>
        <taxon>Marasmiineae</taxon>
        <taxon>Physalacriaceae</taxon>
        <taxon>Armillaria</taxon>
    </lineage>
</organism>
<dbReference type="Pfam" id="PF00656">
    <property type="entry name" value="Peptidase_C14"/>
    <property type="match status" value="1"/>
</dbReference>
<dbReference type="PANTHER" id="PTHR48104:SF30">
    <property type="entry name" value="METACASPASE-1"/>
    <property type="match status" value="1"/>
</dbReference>
<dbReference type="PANTHER" id="PTHR48104">
    <property type="entry name" value="METACASPASE-4"/>
    <property type="match status" value="1"/>
</dbReference>
<evidence type="ECO:0000256" key="1">
    <source>
        <dbReference type="ARBA" id="ARBA00009005"/>
    </source>
</evidence>
<sequence length="521" mass="57359">MKATAAAEGLASLTPSGVNMAELVVDNPETLSSEAARFDQAVTSSYEKSGPHDDVPAHDIKQAFNTFMLKLWGAFTNTVFGILQMDLHRRYHVLGSNGDASAKGFTPNAYTGKETTTTTSNKVNTPVKIATDYGGLLHQSRLAFILRKGSRAAFECYKACHQRFASISQSAYETRLRPLKLVPSSIASVAHAKIRKKLLSFSGQSSSRSSKSDRHQYWAVLIGIDGYPTPLRGCVADALIIEKYLTDVLRVPKNRIQYLLGTKSDDSSTRIPHGNSLPTRTNIVDTLLGLSKNPKINNGDSIIIFFSGHGSSYYCPECYRDIFQSESAELAWANKECDPMLCPIEALCPIDRGAPDGQGACVPDISDREINNILTHIYHGKDARITVILDCCHAGGATKEPLNGPVRAAQSLPSRSFVRMLDSAKERMGDWHGYRDVWAEEWIPDMDSHIVLAACKAYQYAKERPHNDGYSGVFTQALVRVLTSGSLKKEATYIDLLKALPMYNDQTPVLDGNRVSECLWL</sequence>
<keyword evidence="4" id="KW-1185">Reference proteome</keyword>
<name>A0AA39TUS0_9AGAR</name>
<dbReference type="Proteomes" id="UP001175227">
    <property type="component" value="Unassembled WGS sequence"/>
</dbReference>
<dbReference type="EMBL" id="JAUEPR010000059">
    <property type="protein sequence ID" value="KAK0470727.1"/>
    <property type="molecule type" value="Genomic_DNA"/>
</dbReference>
<dbReference type="InterPro" id="IPR011600">
    <property type="entry name" value="Pept_C14_caspase"/>
</dbReference>
<accession>A0AA39TUS0</accession>
<dbReference type="Gene3D" id="3.40.50.1460">
    <property type="match status" value="1"/>
</dbReference>
<comment type="similarity">
    <text evidence="1">Belongs to the peptidase C14B family.</text>
</comment>
<dbReference type="InterPro" id="IPR050452">
    <property type="entry name" value="Metacaspase"/>
</dbReference>
<evidence type="ECO:0000313" key="3">
    <source>
        <dbReference type="EMBL" id="KAK0470727.1"/>
    </source>
</evidence>
<protein>
    <submittedName>
        <fullName evidence="3">Caspase domain-containing protein</fullName>
    </submittedName>
</protein>
<gene>
    <name evidence="3" type="ORF">IW261DRAFT_1515151</name>
</gene>
<reference evidence="3" key="1">
    <citation type="submission" date="2023-06" db="EMBL/GenBank/DDBJ databases">
        <authorList>
            <consortium name="Lawrence Berkeley National Laboratory"/>
            <person name="Ahrendt S."/>
            <person name="Sahu N."/>
            <person name="Indic B."/>
            <person name="Wong-Bajracharya J."/>
            <person name="Merenyi Z."/>
            <person name="Ke H.-M."/>
            <person name="Monk M."/>
            <person name="Kocsube S."/>
            <person name="Drula E."/>
            <person name="Lipzen A."/>
            <person name="Balint B."/>
            <person name="Henrissat B."/>
            <person name="Andreopoulos B."/>
            <person name="Martin F.M."/>
            <person name="Harder C.B."/>
            <person name="Rigling D."/>
            <person name="Ford K.L."/>
            <person name="Foster G.D."/>
            <person name="Pangilinan J."/>
            <person name="Papanicolaou A."/>
            <person name="Barry K."/>
            <person name="LaButti K."/>
            <person name="Viragh M."/>
            <person name="Koriabine M."/>
            <person name="Yan M."/>
            <person name="Riley R."/>
            <person name="Champramary S."/>
            <person name="Plett K.L."/>
            <person name="Tsai I.J."/>
            <person name="Slot J."/>
            <person name="Sipos G."/>
            <person name="Plett J."/>
            <person name="Nagy L.G."/>
            <person name="Grigoriev I.V."/>
        </authorList>
    </citation>
    <scope>NUCLEOTIDE SEQUENCE</scope>
    <source>
        <strain evidence="3">ICMP 16352</strain>
    </source>
</reference>
<dbReference type="GO" id="GO:0006508">
    <property type="term" value="P:proteolysis"/>
    <property type="evidence" value="ECO:0007669"/>
    <property type="project" value="InterPro"/>
</dbReference>
<comment type="caution">
    <text evidence="3">The sequence shown here is derived from an EMBL/GenBank/DDBJ whole genome shotgun (WGS) entry which is preliminary data.</text>
</comment>
<feature type="domain" description="Peptidase C14 caspase" evidence="2">
    <location>
        <begin position="218"/>
        <end position="497"/>
    </location>
</feature>
<evidence type="ECO:0000313" key="4">
    <source>
        <dbReference type="Proteomes" id="UP001175227"/>
    </source>
</evidence>
<dbReference type="AlphaFoldDB" id="A0AA39TUS0"/>
<dbReference type="GO" id="GO:0004197">
    <property type="term" value="F:cysteine-type endopeptidase activity"/>
    <property type="evidence" value="ECO:0007669"/>
    <property type="project" value="InterPro"/>
</dbReference>
<evidence type="ECO:0000259" key="2">
    <source>
        <dbReference type="Pfam" id="PF00656"/>
    </source>
</evidence>
<dbReference type="GO" id="GO:0005737">
    <property type="term" value="C:cytoplasm"/>
    <property type="evidence" value="ECO:0007669"/>
    <property type="project" value="TreeGrafter"/>
</dbReference>
<proteinExistence type="inferred from homology"/>